<evidence type="ECO:0000313" key="6">
    <source>
        <dbReference type="EMBL" id="SUE34260.1"/>
    </source>
</evidence>
<gene>
    <name evidence="6" type="ORF">NCTC11190_01481</name>
</gene>
<keyword evidence="3" id="KW-0408">Iron</keyword>
<keyword evidence="1" id="KW-0001">2Fe-2S</keyword>
<keyword evidence="7" id="KW-1185">Reference proteome</keyword>
<sequence>MTMSNRNRKYSNGTITVVWQPAECIHAGVCFTSLRKVFDPVKRPWVNMEGAATEQIIDVVERCPTQALTFFWNDPSAVTPGKENSPKLFDTKNLTRLFPAPTDEEAAAKAAEKEGVTPAAKITFRRGGPLVIEGRFDMIDENGAPIQSKLKMVSLCRCGLSDSQPFCDGAHFKAGFRK</sequence>
<evidence type="ECO:0000256" key="1">
    <source>
        <dbReference type="ARBA" id="ARBA00022714"/>
    </source>
</evidence>
<dbReference type="Pfam" id="PF09360">
    <property type="entry name" value="zf-CDGSH"/>
    <property type="match status" value="1"/>
</dbReference>
<protein>
    <submittedName>
        <fullName evidence="6">Uncharacterized conserved protein</fullName>
    </submittedName>
</protein>
<dbReference type="InterPro" id="IPR018967">
    <property type="entry name" value="FeS-contain_CDGSH-typ"/>
</dbReference>
<dbReference type="AlphaFoldDB" id="A0A379MTM1"/>
<evidence type="ECO:0000256" key="2">
    <source>
        <dbReference type="ARBA" id="ARBA00022723"/>
    </source>
</evidence>
<dbReference type="InterPro" id="IPR042216">
    <property type="entry name" value="MitoNEET_CISD"/>
</dbReference>
<dbReference type="GO" id="GO:0051537">
    <property type="term" value="F:2 iron, 2 sulfur cluster binding"/>
    <property type="evidence" value="ECO:0007669"/>
    <property type="project" value="UniProtKB-KW"/>
</dbReference>
<dbReference type="STRING" id="880526.GCA_000427365_00080"/>
<dbReference type="EMBL" id="UGVL01000001">
    <property type="protein sequence ID" value="SUE34260.1"/>
    <property type="molecule type" value="Genomic_DNA"/>
</dbReference>
<feature type="domain" description="Iron-binding zinc finger CDGSH type" evidence="5">
    <location>
        <begin position="135"/>
        <end position="177"/>
    </location>
</feature>
<keyword evidence="4" id="KW-0411">Iron-sulfur</keyword>
<name>A0A379MTM1_9BACT</name>
<dbReference type="InterPro" id="IPR010693">
    <property type="entry name" value="Divergent_4Fe-4S_mono-cluster"/>
</dbReference>
<dbReference type="Proteomes" id="UP000255233">
    <property type="component" value="Unassembled WGS sequence"/>
</dbReference>
<dbReference type="GO" id="GO:0046872">
    <property type="term" value="F:metal ion binding"/>
    <property type="evidence" value="ECO:0007669"/>
    <property type="project" value="UniProtKB-KW"/>
</dbReference>
<accession>A0A379MTM1</accession>
<evidence type="ECO:0000313" key="7">
    <source>
        <dbReference type="Proteomes" id="UP000255233"/>
    </source>
</evidence>
<organism evidence="6 7">
    <name type="scientific">Rikenella microfusus</name>
    <dbReference type="NCBI Taxonomy" id="28139"/>
    <lineage>
        <taxon>Bacteria</taxon>
        <taxon>Pseudomonadati</taxon>
        <taxon>Bacteroidota</taxon>
        <taxon>Bacteroidia</taxon>
        <taxon>Bacteroidales</taxon>
        <taxon>Rikenellaceae</taxon>
        <taxon>Rikenella</taxon>
    </lineage>
</organism>
<dbReference type="OrthoDB" id="9795032at2"/>
<dbReference type="SMART" id="SM00704">
    <property type="entry name" value="ZnF_CDGSH"/>
    <property type="match status" value="1"/>
</dbReference>
<dbReference type="Gene3D" id="3.40.5.90">
    <property type="entry name" value="CDGSH iron-sulfur domain, mitoNEET-type"/>
    <property type="match status" value="1"/>
</dbReference>
<reference evidence="6 7" key="1">
    <citation type="submission" date="2018-06" db="EMBL/GenBank/DDBJ databases">
        <authorList>
            <consortium name="Pathogen Informatics"/>
            <person name="Doyle S."/>
        </authorList>
    </citation>
    <scope>NUCLEOTIDE SEQUENCE [LARGE SCALE GENOMIC DNA]</scope>
    <source>
        <strain evidence="6 7">NCTC11190</strain>
    </source>
</reference>
<keyword evidence="2" id="KW-0479">Metal-binding</keyword>
<evidence type="ECO:0000256" key="3">
    <source>
        <dbReference type="ARBA" id="ARBA00023004"/>
    </source>
</evidence>
<proteinExistence type="predicted"/>
<evidence type="ECO:0000259" key="5">
    <source>
        <dbReference type="SMART" id="SM00704"/>
    </source>
</evidence>
<dbReference type="GO" id="GO:0005737">
    <property type="term" value="C:cytoplasm"/>
    <property type="evidence" value="ECO:0007669"/>
    <property type="project" value="UniProtKB-ARBA"/>
</dbReference>
<evidence type="ECO:0000256" key="4">
    <source>
        <dbReference type="ARBA" id="ARBA00023014"/>
    </source>
</evidence>
<dbReference type="Pfam" id="PF06902">
    <property type="entry name" value="Fer4_19"/>
    <property type="match status" value="1"/>
</dbReference>